<dbReference type="EMBL" id="JASNVH010000014">
    <property type="protein sequence ID" value="MDK4307683.1"/>
    <property type="molecule type" value="Genomic_DNA"/>
</dbReference>
<dbReference type="RefSeq" id="WP_284589280.1">
    <property type="nucleotide sequence ID" value="NZ_JASNUC010000017.1"/>
</dbReference>
<name>A0AAP4BQQ8_9CORY</name>
<sequence length="144" mass="15411">MRLQAAFIPTAVAFSVLSACSAAESEPPTLQTHVPVTASPTSPAMATQHQEAPDSPDAEHNGNPTAPVNNDHGMFTVKCQVSKTESDHGIVGYVYGNHKTSIPIAEQDVEQYVPKFGPGTEKQNCSTIEKYVPSGAYDLHDQVF</sequence>
<protein>
    <submittedName>
        <fullName evidence="3">Uncharacterized protein</fullName>
    </submittedName>
</protein>
<dbReference type="Proteomes" id="UP001224412">
    <property type="component" value="Unassembled WGS sequence"/>
</dbReference>
<accession>A0AAP4BQQ8</accession>
<evidence type="ECO:0000313" key="4">
    <source>
        <dbReference type="Proteomes" id="UP001224412"/>
    </source>
</evidence>
<feature type="signal peptide" evidence="2">
    <location>
        <begin position="1"/>
        <end position="22"/>
    </location>
</feature>
<dbReference type="PROSITE" id="PS51257">
    <property type="entry name" value="PROKAR_LIPOPROTEIN"/>
    <property type="match status" value="1"/>
</dbReference>
<feature type="chain" id="PRO_5042944052" evidence="2">
    <location>
        <begin position="23"/>
        <end position="144"/>
    </location>
</feature>
<keyword evidence="2" id="KW-0732">Signal</keyword>
<evidence type="ECO:0000256" key="1">
    <source>
        <dbReference type="SAM" id="MobiDB-lite"/>
    </source>
</evidence>
<evidence type="ECO:0000313" key="3">
    <source>
        <dbReference type="EMBL" id="MDK4307683.1"/>
    </source>
</evidence>
<dbReference type="AlphaFoldDB" id="A0AAP4BQQ8"/>
<reference evidence="3" key="1">
    <citation type="submission" date="2023-05" db="EMBL/GenBank/DDBJ databases">
        <title>Metabolic capabilities are highly conserved among human nasal-associated Corynebacterium species in pangenomic analyses.</title>
        <authorList>
            <person name="Tran T.H."/>
            <person name="Roberts A.Q."/>
            <person name="Escapa I.F."/>
            <person name="Gao W."/>
            <person name="Conlan S."/>
            <person name="Kong H."/>
            <person name="Segre J.A."/>
            <person name="Kelly M.S."/>
            <person name="Lemon K.P."/>
        </authorList>
    </citation>
    <scope>NUCLEOTIDE SEQUENCE</scope>
    <source>
        <strain evidence="3">KPL2773</strain>
    </source>
</reference>
<comment type="caution">
    <text evidence="3">The sequence shown here is derived from an EMBL/GenBank/DDBJ whole genome shotgun (WGS) entry which is preliminary data.</text>
</comment>
<evidence type="ECO:0000256" key="2">
    <source>
        <dbReference type="SAM" id="SignalP"/>
    </source>
</evidence>
<organism evidence="3 4">
    <name type="scientific">Corynebacterium pseudodiphtheriticum</name>
    <dbReference type="NCBI Taxonomy" id="37637"/>
    <lineage>
        <taxon>Bacteria</taxon>
        <taxon>Bacillati</taxon>
        <taxon>Actinomycetota</taxon>
        <taxon>Actinomycetes</taxon>
        <taxon>Mycobacteriales</taxon>
        <taxon>Corynebacteriaceae</taxon>
        <taxon>Corynebacterium</taxon>
    </lineage>
</organism>
<feature type="region of interest" description="Disordered" evidence="1">
    <location>
        <begin position="26"/>
        <end position="72"/>
    </location>
</feature>
<feature type="compositionally biased region" description="Polar residues" evidence="1">
    <location>
        <begin position="28"/>
        <end position="50"/>
    </location>
</feature>
<gene>
    <name evidence="3" type="ORF">QPX42_09045</name>
</gene>
<proteinExistence type="predicted"/>